<keyword evidence="3 6" id="KW-0812">Transmembrane</keyword>
<dbReference type="AlphaFoldDB" id="A0A7S1EQJ7"/>
<feature type="transmembrane region" description="Helical" evidence="6">
    <location>
        <begin position="171"/>
        <end position="192"/>
    </location>
</feature>
<comment type="similarity">
    <text evidence="2">Belongs to the CCC1 family.</text>
</comment>
<dbReference type="GO" id="GO:0012505">
    <property type="term" value="C:endomembrane system"/>
    <property type="evidence" value="ECO:0007669"/>
    <property type="project" value="UniProtKB-SubCell"/>
</dbReference>
<evidence type="ECO:0000313" key="7">
    <source>
        <dbReference type="EMBL" id="CAD8818028.1"/>
    </source>
</evidence>
<dbReference type="EMBL" id="HBFP01003400">
    <property type="protein sequence ID" value="CAD8818028.1"/>
    <property type="molecule type" value="Transcribed_RNA"/>
</dbReference>
<evidence type="ECO:0000256" key="4">
    <source>
        <dbReference type="ARBA" id="ARBA00022989"/>
    </source>
</evidence>
<dbReference type="Pfam" id="PF01988">
    <property type="entry name" value="VIT1"/>
    <property type="match status" value="1"/>
</dbReference>
<evidence type="ECO:0000256" key="3">
    <source>
        <dbReference type="ARBA" id="ARBA00022692"/>
    </source>
</evidence>
<feature type="transmembrane region" description="Helical" evidence="6">
    <location>
        <begin position="67"/>
        <end position="89"/>
    </location>
</feature>
<dbReference type="GO" id="GO:0030026">
    <property type="term" value="P:intracellular manganese ion homeostasis"/>
    <property type="evidence" value="ECO:0007669"/>
    <property type="project" value="InterPro"/>
</dbReference>
<evidence type="ECO:0000256" key="6">
    <source>
        <dbReference type="SAM" id="Phobius"/>
    </source>
</evidence>
<keyword evidence="5 6" id="KW-0472">Membrane</keyword>
<protein>
    <submittedName>
        <fullName evidence="7">Uncharacterized protein</fullName>
    </submittedName>
</protein>
<feature type="transmembrane region" description="Helical" evidence="6">
    <location>
        <begin position="232"/>
        <end position="250"/>
    </location>
</feature>
<keyword evidence="4 6" id="KW-1133">Transmembrane helix</keyword>
<proteinExistence type="inferred from homology"/>
<evidence type="ECO:0000256" key="1">
    <source>
        <dbReference type="ARBA" id="ARBA00004127"/>
    </source>
</evidence>
<gene>
    <name evidence="7" type="ORF">TOLI1172_LOCUS2417</name>
</gene>
<sequence length="255" mass="28043">MSHTKEVVDSSTSLLNNSAESQEYFHAEPHWTGGALIKDIILGFSDGLTVPFALAAGLSSTVSSSKYIILAVLAELTAGALSMGLGGYLTGITEIQHYDAERSREFWEIDNRKDDEIQEIYDILLPYGLPRQDIDKIVQHFMKYPTKWVDFMMKFELGMEEPDRQQGFKSAFVIGISYLIGGLIPLSPYCFISDVQHAFLSSCIVTAIAMFVFGFVKGGVTGHSKWKSSIETTLVGVAAAAAAFFVAKLFDKILS</sequence>
<dbReference type="PANTHER" id="PTHR31851">
    <property type="entry name" value="FE(2+)/MN(2+) TRANSPORTER PCL1"/>
    <property type="match status" value="1"/>
</dbReference>
<reference evidence="7" key="1">
    <citation type="submission" date="2021-01" db="EMBL/GenBank/DDBJ databases">
        <authorList>
            <person name="Corre E."/>
            <person name="Pelletier E."/>
            <person name="Niang G."/>
            <person name="Scheremetjew M."/>
            <person name="Finn R."/>
            <person name="Kale V."/>
            <person name="Holt S."/>
            <person name="Cochrane G."/>
            <person name="Meng A."/>
            <person name="Brown T."/>
            <person name="Cohen L."/>
        </authorList>
    </citation>
    <scope>NUCLEOTIDE SEQUENCE</scope>
    <source>
        <strain evidence="7">CCMP3278</strain>
    </source>
</reference>
<comment type="subcellular location">
    <subcellularLocation>
        <location evidence="1">Endomembrane system</location>
        <topology evidence="1">Multi-pass membrane protein</topology>
    </subcellularLocation>
</comment>
<evidence type="ECO:0000256" key="2">
    <source>
        <dbReference type="ARBA" id="ARBA00007049"/>
    </source>
</evidence>
<accession>A0A7S1EQJ7</accession>
<name>A0A7S1EQJ7_9RHOD</name>
<dbReference type="InterPro" id="IPR008217">
    <property type="entry name" value="Ccc1_fam"/>
</dbReference>
<dbReference type="GO" id="GO:0005384">
    <property type="term" value="F:manganese ion transmembrane transporter activity"/>
    <property type="evidence" value="ECO:0007669"/>
    <property type="project" value="InterPro"/>
</dbReference>
<organism evidence="7">
    <name type="scientific">Timspurckia oligopyrenoides</name>
    <dbReference type="NCBI Taxonomy" id="708627"/>
    <lineage>
        <taxon>Eukaryota</taxon>
        <taxon>Rhodophyta</taxon>
        <taxon>Bangiophyceae</taxon>
        <taxon>Porphyridiales</taxon>
        <taxon>Porphyridiaceae</taxon>
        <taxon>Timspurckia</taxon>
    </lineage>
</organism>
<feature type="transmembrane region" description="Helical" evidence="6">
    <location>
        <begin position="198"/>
        <end position="220"/>
    </location>
</feature>
<evidence type="ECO:0000256" key="5">
    <source>
        <dbReference type="ARBA" id="ARBA00023136"/>
    </source>
</evidence>